<dbReference type="Gene3D" id="3.30.565.10">
    <property type="entry name" value="Histidine kinase-like ATPase, C-terminal domain"/>
    <property type="match status" value="1"/>
</dbReference>
<name>A0A937W1U1_UNCTE</name>
<evidence type="ECO:0000313" key="10">
    <source>
        <dbReference type="Proteomes" id="UP000712673"/>
    </source>
</evidence>
<dbReference type="Pfam" id="PF00072">
    <property type="entry name" value="Response_reg"/>
    <property type="match status" value="2"/>
</dbReference>
<dbReference type="GO" id="GO:0000155">
    <property type="term" value="F:phosphorelay sensor kinase activity"/>
    <property type="evidence" value="ECO:0007669"/>
    <property type="project" value="TreeGrafter"/>
</dbReference>
<dbReference type="SMART" id="SM00448">
    <property type="entry name" value="REC"/>
    <property type="match status" value="2"/>
</dbReference>
<dbReference type="InterPro" id="IPR004358">
    <property type="entry name" value="Sig_transdc_His_kin-like_C"/>
</dbReference>
<dbReference type="PANTHER" id="PTHR43047:SF72">
    <property type="entry name" value="OSMOSENSING HISTIDINE PROTEIN KINASE SLN1"/>
    <property type="match status" value="1"/>
</dbReference>
<evidence type="ECO:0000256" key="2">
    <source>
        <dbReference type="ARBA" id="ARBA00012438"/>
    </source>
</evidence>
<evidence type="ECO:0000256" key="5">
    <source>
        <dbReference type="ARBA" id="ARBA00022777"/>
    </source>
</evidence>
<dbReference type="InterPro" id="IPR036890">
    <property type="entry name" value="HATPase_C_sf"/>
</dbReference>
<evidence type="ECO:0000313" key="9">
    <source>
        <dbReference type="EMBL" id="MBM3225291.1"/>
    </source>
</evidence>
<dbReference type="EMBL" id="VGLS01000533">
    <property type="protein sequence ID" value="MBM3225291.1"/>
    <property type="molecule type" value="Genomic_DNA"/>
</dbReference>
<feature type="modified residue" description="4-aspartylphosphate" evidence="6">
    <location>
        <position position="203"/>
    </location>
</feature>
<dbReference type="SMART" id="SM00387">
    <property type="entry name" value="HATPase_c"/>
    <property type="match status" value="1"/>
</dbReference>
<comment type="caution">
    <text evidence="9">The sequence shown here is derived from an EMBL/GenBank/DDBJ whole genome shotgun (WGS) entry which is preliminary data.</text>
</comment>
<keyword evidence="3 6" id="KW-0597">Phosphoprotein</keyword>
<dbReference type="PANTHER" id="PTHR43047">
    <property type="entry name" value="TWO-COMPONENT HISTIDINE PROTEIN KINASE"/>
    <property type="match status" value="1"/>
</dbReference>
<feature type="domain" description="Histidine kinase" evidence="7">
    <location>
        <begin position="1"/>
        <end position="127"/>
    </location>
</feature>
<dbReference type="Gene3D" id="3.40.50.2300">
    <property type="match status" value="2"/>
</dbReference>
<organism evidence="9 10">
    <name type="scientific">Tectimicrobiota bacterium</name>
    <dbReference type="NCBI Taxonomy" id="2528274"/>
    <lineage>
        <taxon>Bacteria</taxon>
        <taxon>Pseudomonadati</taxon>
        <taxon>Nitrospinota/Tectimicrobiota group</taxon>
        <taxon>Candidatus Tectimicrobiota</taxon>
    </lineage>
</organism>
<dbReference type="PRINTS" id="PR00344">
    <property type="entry name" value="BCTRLSENSOR"/>
</dbReference>
<sequence>MRLVQESAADLPLLRTDREKVKQILMNLLSNAVKFTHAGTITVSTHTRQGLLVTTVADTGIGIPAEALPHIFEEFRQVDSSTTRAYGGTGLGLTISRHLARLLGGDITVQSTLGVGSTFTMTLPLHYRATAPAERLPIAPAPVDTLAVPDTTPVVLAIDDDPNVLYLLHENLAEAGYQVIGVSHGTEGLQRARQLQPLAIILDILMPHKDGWQVLHELKADVATRDIPVILLSIVDQKDLGYRLGAFDYLLKPFDREAILATLGRVAPARDRLLVIDDDPLVVDLVRQLLEDQPYAITAAEDGQAALAAIARHQPEVILLDLLMPHLDGFGVLEYLHQTPHYCDIPVIVLTAKTCTAEEQALLQARVRTVLHKQGLERDRLLQEVRAALLAYRATPKETA</sequence>
<keyword evidence="5" id="KW-0418">Kinase</keyword>
<dbReference type="GO" id="GO:0009927">
    <property type="term" value="F:histidine phosphotransfer kinase activity"/>
    <property type="evidence" value="ECO:0007669"/>
    <property type="project" value="TreeGrafter"/>
</dbReference>
<reference evidence="9" key="1">
    <citation type="submission" date="2019-03" db="EMBL/GenBank/DDBJ databases">
        <title>Lake Tanganyika Metagenome-Assembled Genomes (MAGs).</title>
        <authorList>
            <person name="Tran P."/>
        </authorList>
    </citation>
    <scope>NUCLEOTIDE SEQUENCE</scope>
    <source>
        <strain evidence="9">K_DeepCast_65m_m2_066</strain>
    </source>
</reference>
<evidence type="ECO:0000256" key="6">
    <source>
        <dbReference type="PROSITE-ProRule" id="PRU00169"/>
    </source>
</evidence>
<dbReference type="SUPFAM" id="SSF52172">
    <property type="entry name" value="CheY-like"/>
    <property type="match status" value="2"/>
</dbReference>
<evidence type="ECO:0000256" key="4">
    <source>
        <dbReference type="ARBA" id="ARBA00022679"/>
    </source>
</evidence>
<keyword evidence="4" id="KW-0808">Transferase</keyword>
<accession>A0A937W1U1</accession>
<dbReference type="CDD" id="cd16922">
    <property type="entry name" value="HATPase_EvgS-ArcB-TorS-like"/>
    <property type="match status" value="1"/>
</dbReference>
<evidence type="ECO:0000259" key="8">
    <source>
        <dbReference type="PROSITE" id="PS50110"/>
    </source>
</evidence>
<feature type="domain" description="Response regulatory" evidence="8">
    <location>
        <begin position="272"/>
        <end position="388"/>
    </location>
</feature>
<gene>
    <name evidence="9" type="ORF">FJZ47_16020</name>
</gene>
<evidence type="ECO:0000256" key="1">
    <source>
        <dbReference type="ARBA" id="ARBA00000085"/>
    </source>
</evidence>
<dbReference type="Pfam" id="PF02518">
    <property type="entry name" value="HATPase_c"/>
    <property type="match status" value="1"/>
</dbReference>
<dbReference type="FunFam" id="3.30.565.10:FF:000010">
    <property type="entry name" value="Sensor histidine kinase RcsC"/>
    <property type="match status" value="1"/>
</dbReference>
<dbReference type="InterPro" id="IPR003594">
    <property type="entry name" value="HATPase_dom"/>
</dbReference>
<dbReference type="Proteomes" id="UP000712673">
    <property type="component" value="Unassembled WGS sequence"/>
</dbReference>
<feature type="domain" description="Response regulatory" evidence="8">
    <location>
        <begin position="154"/>
        <end position="267"/>
    </location>
</feature>
<dbReference type="EC" id="2.7.13.3" evidence="2"/>
<comment type="catalytic activity">
    <reaction evidence="1">
        <text>ATP + protein L-histidine = ADP + protein N-phospho-L-histidine.</text>
        <dbReference type="EC" id="2.7.13.3"/>
    </reaction>
</comment>
<dbReference type="PROSITE" id="PS50110">
    <property type="entry name" value="RESPONSE_REGULATORY"/>
    <property type="match status" value="2"/>
</dbReference>
<dbReference type="InterPro" id="IPR005467">
    <property type="entry name" value="His_kinase_dom"/>
</dbReference>
<evidence type="ECO:0000259" key="7">
    <source>
        <dbReference type="PROSITE" id="PS50109"/>
    </source>
</evidence>
<dbReference type="SUPFAM" id="SSF55874">
    <property type="entry name" value="ATPase domain of HSP90 chaperone/DNA topoisomerase II/histidine kinase"/>
    <property type="match status" value="1"/>
</dbReference>
<evidence type="ECO:0000256" key="3">
    <source>
        <dbReference type="ARBA" id="ARBA00022553"/>
    </source>
</evidence>
<proteinExistence type="predicted"/>
<dbReference type="PROSITE" id="PS50109">
    <property type="entry name" value="HIS_KIN"/>
    <property type="match status" value="1"/>
</dbReference>
<dbReference type="InterPro" id="IPR011006">
    <property type="entry name" value="CheY-like_superfamily"/>
</dbReference>
<dbReference type="InterPro" id="IPR001789">
    <property type="entry name" value="Sig_transdc_resp-reg_receiver"/>
</dbReference>
<dbReference type="GO" id="GO:0005886">
    <property type="term" value="C:plasma membrane"/>
    <property type="evidence" value="ECO:0007669"/>
    <property type="project" value="TreeGrafter"/>
</dbReference>
<feature type="modified residue" description="4-aspartylphosphate" evidence="6">
    <location>
        <position position="321"/>
    </location>
</feature>
<dbReference type="AlphaFoldDB" id="A0A937W1U1"/>
<protein>
    <recommendedName>
        <fullName evidence="2">histidine kinase</fullName>
        <ecNumber evidence="2">2.7.13.3</ecNumber>
    </recommendedName>
</protein>